<organism evidence="1 2">
    <name type="scientific">Toxoplasma gondii FOU</name>
    <dbReference type="NCBI Taxonomy" id="943167"/>
    <lineage>
        <taxon>Eukaryota</taxon>
        <taxon>Sar</taxon>
        <taxon>Alveolata</taxon>
        <taxon>Apicomplexa</taxon>
        <taxon>Conoidasida</taxon>
        <taxon>Coccidia</taxon>
        <taxon>Eucoccidiorida</taxon>
        <taxon>Eimeriorina</taxon>
        <taxon>Sarcocystidae</taxon>
        <taxon>Toxoplasma</taxon>
    </lineage>
</organism>
<name>A0A086LF82_TOXGO</name>
<dbReference type="VEuPathDB" id="ToxoDB:TGFOU_365910"/>
<dbReference type="Proteomes" id="UP000028838">
    <property type="component" value="Unassembled WGS sequence"/>
</dbReference>
<dbReference type="EMBL" id="AEYH02000338">
    <property type="protein sequence ID" value="KFG55300.1"/>
    <property type="molecule type" value="Genomic_DNA"/>
</dbReference>
<reference evidence="1 2" key="1">
    <citation type="submission" date="2014-07" db="EMBL/GenBank/DDBJ databases">
        <authorList>
            <person name="Sibley D."/>
            <person name="Venepally P."/>
            <person name="Karamycheva S."/>
            <person name="Hadjithomas M."/>
            <person name="Khan A."/>
            <person name="Brunk B."/>
            <person name="Roos D."/>
            <person name="Caler E."/>
            <person name="Lorenzi H."/>
        </authorList>
    </citation>
    <scope>NUCLEOTIDE SEQUENCE [LARGE SCALE GENOMIC DNA]</scope>
    <source>
        <strain evidence="1 2">FOU</strain>
    </source>
</reference>
<evidence type="ECO:0000313" key="1">
    <source>
        <dbReference type="EMBL" id="KFG55300.1"/>
    </source>
</evidence>
<proteinExistence type="predicted"/>
<dbReference type="AlphaFoldDB" id="A0A086LF82"/>
<sequence length="163" mass="18392">MRRRAFPLRRMWPSATKSSGVHTVDAGTSQTPNLRCRLFGTSGVGRSGKWRETRGRPDVFFFAVSGSRLNECFCEGRAEKATNRRRYTAVFPSNSMLRPEWRAHAAGCRLACLPFFPELTASRIGESALSGTSREQGNGDVDREFLLVYRRPRLVDFVCVANR</sequence>
<evidence type="ECO:0000313" key="2">
    <source>
        <dbReference type="Proteomes" id="UP000028838"/>
    </source>
</evidence>
<protein>
    <submittedName>
        <fullName evidence="1">Uncharacterized protein</fullName>
    </submittedName>
</protein>
<accession>A0A086LF82</accession>
<gene>
    <name evidence="1" type="ORF">TGFOU_365910</name>
</gene>
<comment type="caution">
    <text evidence="1">The sequence shown here is derived from an EMBL/GenBank/DDBJ whole genome shotgun (WGS) entry which is preliminary data.</text>
</comment>